<reference evidence="9" key="1">
    <citation type="submission" date="2018-05" db="EMBL/GenBank/DDBJ databases">
        <authorList>
            <person name="Lanie J.A."/>
            <person name="Ng W.-L."/>
            <person name="Kazmierczak K.M."/>
            <person name="Andrzejewski T.M."/>
            <person name="Davidsen T.M."/>
            <person name="Wayne K.J."/>
            <person name="Tettelin H."/>
            <person name="Glass J.I."/>
            <person name="Rusch D."/>
            <person name="Podicherti R."/>
            <person name="Tsui H.-C.T."/>
            <person name="Winkler M.E."/>
        </authorList>
    </citation>
    <scope>NUCLEOTIDE SEQUENCE</scope>
</reference>
<evidence type="ECO:0000256" key="1">
    <source>
        <dbReference type="ARBA" id="ARBA00004990"/>
    </source>
</evidence>
<evidence type="ECO:0000256" key="4">
    <source>
        <dbReference type="ARBA" id="ARBA00022598"/>
    </source>
</evidence>
<dbReference type="AlphaFoldDB" id="A0A383CEL6"/>
<evidence type="ECO:0000313" key="9">
    <source>
        <dbReference type="EMBL" id="SVE30611.1"/>
    </source>
</evidence>
<keyword evidence="4" id="KW-0436">Ligase</keyword>
<dbReference type="SUPFAM" id="SSF52374">
    <property type="entry name" value="Nucleotidylyl transferase"/>
    <property type="match status" value="1"/>
</dbReference>
<protein>
    <recommendedName>
        <fullName evidence="3">pantoate--beta-alanine ligase (AMP-forming)</fullName>
        <ecNumber evidence="3">6.3.2.1</ecNumber>
    </recommendedName>
</protein>
<dbReference type="UniPathway" id="UPA00028">
    <property type="reaction ID" value="UER00005"/>
</dbReference>
<sequence>VGSSILPGSTKILFIILKVINNIREMFYERALISKKVALVPTMGSLHKGHEALLKRSKEISDVTIASLFINPKQFDSQKDYARYPTSIDSDLKIFEQNKVEIAFLPDKDAMYNKNFNSVIKINDLNNELEGNYRKGHMDGVSTVVMKLFNITKPNIALFGEKDFQQLKLIEKMVYDFSMDIKIEPVETVRDSNGLALSSRNHLLNKDQRISAQAINKSLELAIAAFKKGQVITNEVCKIVI</sequence>
<dbReference type="GO" id="GO:0005829">
    <property type="term" value="C:cytosol"/>
    <property type="evidence" value="ECO:0007669"/>
    <property type="project" value="TreeGrafter"/>
</dbReference>
<feature type="non-terminal residue" evidence="9">
    <location>
        <position position="241"/>
    </location>
</feature>
<evidence type="ECO:0000256" key="7">
    <source>
        <dbReference type="ARBA" id="ARBA00022840"/>
    </source>
</evidence>
<comment type="similarity">
    <text evidence="2">Belongs to the pantothenate synthetase family.</text>
</comment>
<dbReference type="PANTHER" id="PTHR21299:SF1">
    <property type="entry name" value="PANTOATE--BETA-ALANINE LIGASE"/>
    <property type="match status" value="1"/>
</dbReference>
<dbReference type="Pfam" id="PF02569">
    <property type="entry name" value="Pantoate_ligase"/>
    <property type="match status" value="1"/>
</dbReference>
<organism evidence="9">
    <name type="scientific">marine metagenome</name>
    <dbReference type="NCBI Taxonomy" id="408172"/>
    <lineage>
        <taxon>unclassified sequences</taxon>
        <taxon>metagenomes</taxon>
        <taxon>ecological metagenomes</taxon>
    </lineage>
</organism>
<dbReference type="Gene3D" id="3.40.50.620">
    <property type="entry name" value="HUPs"/>
    <property type="match status" value="1"/>
</dbReference>
<name>A0A383CEL6_9ZZZZ</name>
<keyword evidence="7" id="KW-0067">ATP-binding</keyword>
<dbReference type="GO" id="GO:0015940">
    <property type="term" value="P:pantothenate biosynthetic process"/>
    <property type="evidence" value="ECO:0007669"/>
    <property type="project" value="UniProtKB-UniPathway"/>
</dbReference>
<dbReference type="HAMAP" id="MF_00158">
    <property type="entry name" value="PanC"/>
    <property type="match status" value="1"/>
</dbReference>
<evidence type="ECO:0000256" key="2">
    <source>
        <dbReference type="ARBA" id="ARBA00009256"/>
    </source>
</evidence>
<dbReference type="GO" id="GO:0005524">
    <property type="term" value="F:ATP binding"/>
    <property type="evidence" value="ECO:0007669"/>
    <property type="project" value="UniProtKB-KW"/>
</dbReference>
<evidence type="ECO:0000256" key="6">
    <source>
        <dbReference type="ARBA" id="ARBA00022741"/>
    </source>
</evidence>
<dbReference type="InterPro" id="IPR003721">
    <property type="entry name" value="Pantoate_ligase"/>
</dbReference>
<comment type="pathway">
    <text evidence="1">Cofactor biosynthesis; (R)-pantothenate biosynthesis; (R)-pantothenate from (R)-pantoate and beta-alanine: step 1/1.</text>
</comment>
<dbReference type="InterPro" id="IPR014729">
    <property type="entry name" value="Rossmann-like_a/b/a_fold"/>
</dbReference>
<dbReference type="GO" id="GO:0004592">
    <property type="term" value="F:pantoate-beta-alanine ligase activity"/>
    <property type="evidence" value="ECO:0007669"/>
    <property type="project" value="UniProtKB-EC"/>
</dbReference>
<dbReference type="NCBIfam" id="TIGR00018">
    <property type="entry name" value="panC"/>
    <property type="match status" value="1"/>
</dbReference>
<accession>A0A383CEL6</accession>
<feature type="non-terminal residue" evidence="9">
    <location>
        <position position="1"/>
    </location>
</feature>
<gene>
    <name evidence="9" type="ORF">METZ01_LOCUS483465</name>
</gene>
<evidence type="ECO:0000256" key="3">
    <source>
        <dbReference type="ARBA" id="ARBA00012219"/>
    </source>
</evidence>
<dbReference type="PANTHER" id="PTHR21299">
    <property type="entry name" value="CYTIDYLATE KINASE/PANTOATE-BETA-ALANINE LIGASE"/>
    <property type="match status" value="1"/>
</dbReference>
<keyword evidence="6" id="KW-0547">Nucleotide-binding</keyword>
<evidence type="ECO:0000256" key="8">
    <source>
        <dbReference type="ARBA" id="ARBA00048258"/>
    </source>
</evidence>
<evidence type="ECO:0000256" key="5">
    <source>
        <dbReference type="ARBA" id="ARBA00022655"/>
    </source>
</evidence>
<proteinExistence type="inferred from homology"/>
<comment type="catalytic activity">
    <reaction evidence="8">
        <text>(R)-pantoate + beta-alanine + ATP = (R)-pantothenate + AMP + diphosphate + H(+)</text>
        <dbReference type="Rhea" id="RHEA:10912"/>
        <dbReference type="ChEBI" id="CHEBI:15378"/>
        <dbReference type="ChEBI" id="CHEBI:15980"/>
        <dbReference type="ChEBI" id="CHEBI:29032"/>
        <dbReference type="ChEBI" id="CHEBI:30616"/>
        <dbReference type="ChEBI" id="CHEBI:33019"/>
        <dbReference type="ChEBI" id="CHEBI:57966"/>
        <dbReference type="ChEBI" id="CHEBI:456215"/>
        <dbReference type="EC" id="6.3.2.1"/>
    </reaction>
</comment>
<keyword evidence="5" id="KW-0566">Pantothenate biosynthesis</keyword>
<dbReference type="Gene3D" id="3.30.1300.10">
    <property type="entry name" value="Pantoate-beta-alanine ligase, C-terminal domain"/>
    <property type="match status" value="1"/>
</dbReference>
<dbReference type="EC" id="6.3.2.1" evidence="3"/>
<dbReference type="EMBL" id="UINC01208191">
    <property type="protein sequence ID" value="SVE30611.1"/>
    <property type="molecule type" value="Genomic_DNA"/>
</dbReference>
<dbReference type="InterPro" id="IPR042176">
    <property type="entry name" value="Pantoate_ligase_C"/>
</dbReference>